<evidence type="ECO:0000313" key="2">
    <source>
        <dbReference type="EMBL" id="KAK9270569.1"/>
    </source>
</evidence>
<dbReference type="Proteomes" id="UP001415857">
    <property type="component" value="Unassembled WGS sequence"/>
</dbReference>
<keyword evidence="3" id="KW-1185">Reference proteome</keyword>
<evidence type="ECO:0000256" key="1">
    <source>
        <dbReference type="SAM" id="MobiDB-lite"/>
    </source>
</evidence>
<accession>A0AAP0R718</accession>
<evidence type="ECO:0000313" key="3">
    <source>
        <dbReference type="Proteomes" id="UP001415857"/>
    </source>
</evidence>
<proteinExistence type="predicted"/>
<name>A0AAP0R718_LIQFO</name>
<feature type="compositionally biased region" description="Polar residues" evidence="1">
    <location>
        <begin position="130"/>
        <end position="139"/>
    </location>
</feature>
<feature type="region of interest" description="Disordered" evidence="1">
    <location>
        <begin position="47"/>
        <end position="80"/>
    </location>
</feature>
<protein>
    <submittedName>
        <fullName evidence="2">Uncharacterized protein</fullName>
    </submittedName>
</protein>
<comment type="caution">
    <text evidence="2">The sequence shown here is derived from an EMBL/GenBank/DDBJ whole genome shotgun (WGS) entry which is preliminary data.</text>
</comment>
<gene>
    <name evidence="2" type="ORF">L1049_026150</name>
</gene>
<dbReference type="AlphaFoldDB" id="A0AAP0R718"/>
<feature type="region of interest" description="Disordered" evidence="1">
    <location>
        <begin position="102"/>
        <end position="157"/>
    </location>
</feature>
<organism evidence="2 3">
    <name type="scientific">Liquidambar formosana</name>
    <name type="common">Formosan gum</name>
    <dbReference type="NCBI Taxonomy" id="63359"/>
    <lineage>
        <taxon>Eukaryota</taxon>
        <taxon>Viridiplantae</taxon>
        <taxon>Streptophyta</taxon>
        <taxon>Embryophyta</taxon>
        <taxon>Tracheophyta</taxon>
        <taxon>Spermatophyta</taxon>
        <taxon>Magnoliopsida</taxon>
        <taxon>eudicotyledons</taxon>
        <taxon>Gunneridae</taxon>
        <taxon>Pentapetalae</taxon>
        <taxon>Saxifragales</taxon>
        <taxon>Altingiaceae</taxon>
        <taxon>Liquidambar</taxon>
    </lineage>
</organism>
<dbReference type="EMBL" id="JBBPBK010000014">
    <property type="protein sequence ID" value="KAK9270569.1"/>
    <property type="molecule type" value="Genomic_DNA"/>
</dbReference>
<reference evidence="2 3" key="1">
    <citation type="journal article" date="2024" name="Plant J.">
        <title>Genome sequences and population genomics reveal climatic adaptation and genomic divergence between two closely related sweetgum species.</title>
        <authorList>
            <person name="Xu W.Q."/>
            <person name="Ren C.Q."/>
            <person name="Zhang X.Y."/>
            <person name="Comes H.P."/>
            <person name="Liu X.H."/>
            <person name="Li Y.G."/>
            <person name="Kettle C.J."/>
            <person name="Jalonen R."/>
            <person name="Gaisberger H."/>
            <person name="Ma Y.Z."/>
            <person name="Qiu Y.X."/>
        </authorList>
    </citation>
    <scope>NUCLEOTIDE SEQUENCE [LARGE SCALE GENOMIC DNA]</scope>
    <source>
        <strain evidence="2">Hangzhou</strain>
    </source>
</reference>
<sequence>MQYYYHLQSNLMFRSLVEVDIFKMYGIIPKRSCKPKKVKAEEYFESLDSTSTGKIRSKEKETLPSPNNPNKLKEGASSLPSKETKLIAEAFLKESYDNLMNWSDGKPKAPHGNKKRNMGEEIIEEEREQTTISTSNSAETQDDELIEAPVDFDFSSF</sequence>